<evidence type="ECO:0000256" key="4">
    <source>
        <dbReference type="ARBA" id="ARBA00022723"/>
    </source>
</evidence>
<sequence length="199" mass="21810">MNSKDKRNNTAQSNKTNTKQDILAGIKLLLMDVDGVMTDGKITYTDSGEEIKSFSVKDGLGLRLLMDSGVKAGIITGRSSGALKARCKNLGIDILYDGIKDKKEALNTILALHNMDYQETAFAGDDLPDIEVMKMCGISFAVADAAKEVADNADFITVHRGGDGAVREICEEILKAKGIWYKIIESFNHEDLNRECFIK</sequence>
<keyword evidence="6 8" id="KW-0460">Magnesium</keyword>
<dbReference type="FunFam" id="3.40.50.1000:FF:000029">
    <property type="entry name" value="3-deoxy-D-manno-octulosonate 8-phosphate phosphatase KdsC"/>
    <property type="match status" value="1"/>
</dbReference>
<dbReference type="GO" id="GO:0046872">
    <property type="term" value="F:metal ion binding"/>
    <property type="evidence" value="ECO:0007669"/>
    <property type="project" value="UniProtKB-KW"/>
</dbReference>
<dbReference type="RefSeq" id="WP_080797641.1">
    <property type="nucleotide sequence ID" value="NZ_LT828540.1"/>
</dbReference>
<feature type="binding site" evidence="7">
    <location>
        <position position="63"/>
    </location>
    <ligand>
        <name>substrate</name>
    </ligand>
</feature>
<keyword evidence="4 8" id="KW-0479">Metal-binding</keyword>
<dbReference type="STRING" id="1246637.MTBBW1_10095"/>
<dbReference type="SFLD" id="SFLDS00003">
    <property type="entry name" value="Haloacid_Dehalogenase"/>
    <property type="match status" value="1"/>
</dbReference>
<feature type="binding site" evidence="7">
    <location>
        <position position="34"/>
    </location>
    <ligand>
        <name>substrate</name>
    </ligand>
</feature>
<evidence type="ECO:0000313" key="10">
    <source>
        <dbReference type="Proteomes" id="UP000191931"/>
    </source>
</evidence>
<feature type="binding site" evidence="8">
    <location>
        <position position="125"/>
    </location>
    <ligand>
        <name>Mg(2+)</name>
        <dbReference type="ChEBI" id="CHEBI:18420"/>
    </ligand>
</feature>
<dbReference type="EC" id="3.1.3.45" evidence="9"/>
<dbReference type="CDD" id="cd01630">
    <property type="entry name" value="HAD_KDO-like"/>
    <property type="match status" value="1"/>
</dbReference>
<evidence type="ECO:0000256" key="3">
    <source>
        <dbReference type="ARBA" id="ARBA00011881"/>
    </source>
</evidence>
<gene>
    <name evidence="9" type="primary">kdsC</name>
    <name evidence="9" type="ORF">MTBBW1_10095</name>
</gene>
<evidence type="ECO:0000256" key="7">
    <source>
        <dbReference type="PIRSR" id="PIRSR006118-1"/>
    </source>
</evidence>
<dbReference type="PANTHER" id="PTHR21485:SF3">
    <property type="entry name" value="N-ACYLNEURAMINATE CYTIDYLYLTRANSFERASE"/>
    <property type="match status" value="1"/>
</dbReference>
<dbReference type="PIRSF" id="PIRSF006118">
    <property type="entry name" value="KDO8-P_Ptase"/>
    <property type="match status" value="1"/>
</dbReference>
<dbReference type="NCBIfam" id="TIGR01670">
    <property type="entry name" value="KdsC-phosphatas"/>
    <property type="match status" value="1"/>
</dbReference>
<feature type="binding site" evidence="7">
    <location>
        <position position="86"/>
    </location>
    <ligand>
        <name>substrate</name>
    </ligand>
</feature>
<dbReference type="OrthoDB" id="9805604at2"/>
<keyword evidence="10" id="KW-1185">Reference proteome</keyword>
<evidence type="ECO:0000256" key="6">
    <source>
        <dbReference type="ARBA" id="ARBA00022842"/>
    </source>
</evidence>
<dbReference type="InterPro" id="IPR050793">
    <property type="entry name" value="CMP-NeuNAc_synthase"/>
</dbReference>
<dbReference type="Proteomes" id="UP000191931">
    <property type="component" value="Unassembled WGS sequence"/>
</dbReference>
<dbReference type="AlphaFoldDB" id="A0A1W1H4Q8"/>
<evidence type="ECO:0000256" key="5">
    <source>
        <dbReference type="ARBA" id="ARBA00022801"/>
    </source>
</evidence>
<keyword evidence="5 9" id="KW-0378">Hydrolase</keyword>
<name>A0A1W1H4Q8_9BACT</name>
<dbReference type="PANTHER" id="PTHR21485">
    <property type="entry name" value="HAD SUPERFAMILY MEMBERS CMAS AND KDSC"/>
    <property type="match status" value="1"/>
</dbReference>
<evidence type="ECO:0000313" key="9">
    <source>
        <dbReference type="EMBL" id="SLM27436.1"/>
    </source>
</evidence>
<dbReference type="SFLD" id="SFLDG01136">
    <property type="entry name" value="C1.6:_Phosphoserine_Phosphatas"/>
    <property type="match status" value="1"/>
</dbReference>
<protein>
    <submittedName>
        <fullName evidence="9">3-deoxy-D-manno-octulosonate 8-phosphate phosphatase</fullName>
        <ecNumber evidence="9">3.1.3.45</ecNumber>
    </submittedName>
</protein>
<feature type="binding site" evidence="7">
    <location>
        <position position="78"/>
    </location>
    <ligand>
        <name>substrate</name>
    </ligand>
</feature>
<dbReference type="InterPro" id="IPR036412">
    <property type="entry name" value="HAD-like_sf"/>
</dbReference>
<dbReference type="InterPro" id="IPR010023">
    <property type="entry name" value="KdsC_fam"/>
</dbReference>
<feature type="binding site" evidence="7">
    <location>
        <position position="102"/>
    </location>
    <ligand>
        <name>substrate</name>
    </ligand>
</feature>
<dbReference type="SUPFAM" id="SSF56784">
    <property type="entry name" value="HAD-like"/>
    <property type="match status" value="1"/>
</dbReference>
<dbReference type="SFLD" id="SFLDG01138">
    <property type="entry name" value="C1.6.2:_Deoxy-d-mannose-octulo"/>
    <property type="match status" value="1"/>
</dbReference>
<reference evidence="9 10" key="1">
    <citation type="submission" date="2017-03" db="EMBL/GenBank/DDBJ databases">
        <authorList>
            <person name="Afonso C.L."/>
            <person name="Miller P.J."/>
            <person name="Scott M.A."/>
            <person name="Spackman E."/>
            <person name="Goraichik I."/>
            <person name="Dimitrov K.M."/>
            <person name="Suarez D.L."/>
            <person name="Swayne D.E."/>
        </authorList>
    </citation>
    <scope>NUCLEOTIDE SEQUENCE [LARGE SCALE GENOMIC DNA]</scope>
    <source>
        <strain evidence="9">PRJEB14757</strain>
    </source>
</reference>
<dbReference type="Gene3D" id="3.40.50.1000">
    <property type="entry name" value="HAD superfamily/HAD-like"/>
    <property type="match status" value="1"/>
</dbReference>
<feature type="binding site" evidence="8">
    <location>
        <position position="32"/>
    </location>
    <ligand>
        <name>Mg(2+)</name>
        <dbReference type="ChEBI" id="CHEBI:18420"/>
    </ligand>
</feature>
<accession>A0A1W1H4Q8</accession>
<evidence type="ECO:0000256" key="8">
    <source>
        <dbReference type="PIRSR" id="PIRSR006118-2"/>
    </source>
</evidence>
<comment type="cofactor">
    <cofactor evidence="1 8">
        <name>Mg(2+)</name>
        <dbReference type="ChEBI" id="CHEBI:18420"/>
    </cofactor>
</comment>
<evidence type="ECO:0000256" key="2">
    <source>
        <dbReference type="ARBA" id="ARBA00005893"/>
    </source>
</evidence>
<dbReference type="InterPro" id="IPR006549">
    <property type="entry name" value="HAD-SF_hydro_IIIA"/>
</dbReference>
<dbReference type="NCBIfam" id="TIGR01662">
    <property type="entry name" value="HAD-SF-IIIA"/>
    <property type="match status" value="1"/>
</dbReference>
<dbReference type="GO" id="GO:0008781">
    <property type="term" value="F:N-acylneuraminate cytidylyltransferase activity"/>
    <property type="evidence" value="ECO:0007669"/>
    <property type="project" value="TreeGrafter"/>
</dbReference>
<dbReference type="EMBL" id="FWEV01000001">
    <property type="protein sequence ID" value="SLM27436.1"/>
    <property type="molecule type" value="Genomic_DNA"/>
</dbReference>
<dbReference type="Pfam" id="PF08282">
    <property type="entry name" value="Hydrolase_3"/>
    <property type="match status" value="1"/>
</dbReference>
<proteinExistence type="inferred from homology"/>
<organism evidence="9 10">
    <name type="scientific">Desulfamplus magnetovallimortis</name>
    <dbReference type="NCBI Taxonomy" id="1246637"/>
    <lineage>
        <taxon>Bacteria</taxon>
        <taxon>Pseudomonadati</taxon>
        <taxon>Thermodesulfobacteriota</taxon>
        <taxon>Desulfobacteria</taxon>
        <taxon>Desulfobacterales</taxon>
        <taxon>Desulfobacteraceae</taxon>
        <taxon>Desulfamplus</taxon>
    </lineage>
</organism>
<comment type="subunit">
    <text evidence="3">Homotetramer.</text>
</comment>
<dbReference type="InterPro" id="IPR023214">
    <property type="entry name" value="HAD_sf"/>
</dbReference>
<comment type="similarity">
    <text evidence="2">Belongs to the KdsC family.</text>
</comment>
<evidence type="ECO:0000256" key="1">
    <source>
        <dbReference type="ARBA" id="ARBA00001946"/>
    </source>
</evidence>
<dbReference type="GO" id="GO:0019143">
    <property type="term" value="F:3-deoxy-manno-octulosonate-8-phosphatase activity"/>
    <property type="evidence" value="ECO:0007669"/>
    <property type="project" value="UniProtKB-EC"/>
</dbReference>